<dbReference type="EMBL" id="NBNE01017844">
    <property type="protein sequence ID" value="OWY92539.1"/>
    <property type="molecule type" value="Genomic_DNA"/>
</dbReference>
<organism evidence="2 3">
    <name type="scientific">Phytophthora megakarya</name>
    <dbReference type="NCBI Taxonomy" id="4795"/>
    <lineage>
        <taxon>Eukaryota</taxon>
        <taxon>Sar</taxon>
        <taxon>Stramenopiles</taxon>
        <taxon>Oomycota</taxon>
        <taxon>Peronosporomycetes</taxon>
        <taxon>Peronosporales</taxon>
        <taxon>Peronosporaceae</taxon>
        <taxon>Phytophthora</taxon>
    </lineage>
</organism>
<feature type="region of interest" description="Disordered" evidence="1">
    <location>
        <begin position="75"/>
        <end position="114"/>
    </location>
</feature>
<evidence type="ECO:0000313" key="3">
    <source>
        <dbReference type="Proteomes" id="UP000198211"/>
    </source>
</evidence>
<accession>A0A225UK65</accession>
<keyword evidence="2" id="KW-0645">Protease</keyword>
<feature type="compositionally biased region" description="Polar residues" evidence="1">
    <location>
        <begin position="76"/>
        <end position="87"/>
    </location>
</feature>
<name>A0A225UK65_9STRA</name>
<proteinExistence type="predicted"/>
<sequence>MVPRPGSTTPDDGVEIKQEPVAGAPSIGRSSVASELKEDRPAASWSPAGTFTTDHGSSDDHEGYEEQFAVSDLKTNKNAHQGQTDEVQVQKEKEMRATESEVEPTPKTGSNDAGCQYTAEELEYALIRI</sequence>
<dbReference type="Proteomes" id="UP000198211">
    <property type="component" value="Unassembled WGS sequence"/>
</dbReference>
<dbReference type="GO" id="GO:0008233">
    <property type="term" value="F:peptidase activity"/>
    <property type="evidence" value="ECO:0007669"/>
    <property type="project" value="UniProtKB-KW"/>
</dbReference>
<keyword evidence="3" id="KW-1185">Reference proteome</keyword>
<feature type="region of interest" description="Disordered" evidence="1">
    <location>
        <begin position="1"/>
        <end position="62"/>
    </location>
</feature>
<feature type="compositionally biased region" description="Polar residues" evidence="1">
    <location>
        <begin position="1"/>
        <end position="10"/>
    </location>
</feature>
<dbReference type="AlphaFoldDB" id="A0A225UK65"/>
<feature type="compositionally biased region" description="Basic and acidic residues" evidence="1">
    <location>
        <begin position="88"/>
        <end position="99"/>
    </location>
</feature>
<keyword evidence="2" id="KW-0378">Hydrolase</keyword>
<dbReference type="GO" id="GO:0006508">
    <property type="term" value="P:proteolysis"/>
    <property type="evidence" value="ECO:0007669"/>
    <property type="project" value="UniProtKB-KW"/>
</dbReference>
<evidence type="ECO:0000313" key="2">
    <source>
        <dbReference type="EMBL" id="OWY92539.1"/>
    </source>
</evidence>
<protein>
    <submittedName>
        <fullName evidence="2">Eukaryotic/viral aspartic protease</fullName>
    </submittedName>
</protein>
<evidence type="ECO:0000256" key="1">
    <source>
        <dbReference type="SAM" id="MobiDB-lite"/>
    </source>
</evidence>
<comment type="caution">
    <text evidence="2">The sequence shown here is derived from an EMBL/GenBank/DDBJ whole genome shotgun (WGS) entry which is preliminary data.</text>
</comment>
<reference evidence="3" key="1">
    <citation type="submission" date="2017-03" db="EMBL/GenBank/DDBJ databases">
        <title>Phytopthora megakarya and P. palmivora, two closely related causual agents of cacao black pod achieved similar genome size and gene model numbers by different mechanisms.</title>
        <authorList>
            <person name="Ali S."/>
            <person name="Shao J."/>
            <person name="Larry D.J."/>
            <person name="Kronmiller B."/>
            <person name="Shen D."/>
            <person name="Strem M.D."/>
            <person name="Melnick R.L."/>
            <person name="Guiltinan M.J."/>
            <person name="Tyler B.M."/>
            <person name="Meinhardt L.W."/>
            <person name="Bailey B.A."/>
        </authorList>
    </citation>
    <scope>NUCLEOTIDE SEQUENCE [LARGE SCALE GENOMIC DNA]</scope>
    <source>
        <strain evidence="3">zdho120</strain>
    </source>
</reference>
<gene>
    <name evidence="2" type="ORF">PHMEG_00038416</name>
</gene>